<accession>A0A3E4F5E3</accession>
<dbReference type="RefSeq" id="WP_117495179.1">
    <property type="nucleotide sequence ID" value="NZ_QSOI01000009.1"/>
</dbReference>
<proteinExistence type="predicted"/>
<reference evidence="1 2" key="1">
    <citation type="submission" date="2018-08" db="EMBL/GenBank/DDBJ databases">
        <title>A genome reference for cultivated species of the human gut microbiota.</title>
        <authorList>
            <person name="Zou Y."/>
            <person name="Xue W."/>
            <person name="Luo G."/>
        </authorList>
    </citation>
    <scope>NUCLEOTIDE SEQUENCE [LARGE SCALE GENOMIC DNA]</scope>
    <source>
        <strain evidence="1 2">TM09-19AC</strain>
    </source>
</reference>
<comment type="caution">
    <text evidence="1">The sequence shown here is derived from an EMBL/GenBank/DDBJ whole genome shotgun (WGS) entry which is preliminary data.</text>
</comment>
<evidence type="ECO:0000313" key="1">
    <source>
        <dbReference type="EMBL" id="RGI83968.1"/>
    </source>
</evidence>
<dbReference type="Proteomes" id="UP000260664">
    <property type="component" value="Unassembled WGS sequence"/>
</dbReference>
<protein>
    <submittedName>
        <fullName evidence="1">Uncharacterized protein</fullName>
    </submittedName>
</protein>
<dbReference type="AlphaFoldDB" id="A0A3E4F5E3"/>
<gene>
    <name evidence="1" type="ORF">DXD84_08755</name>
</gene>
<dbReference type="EMBL" id="QSOI01000009">
    <property type="protein sequence ID" value="RGI83968.1"/>
    <property type="molecule type" value="Genomic_DNA"/>
</dbReference>
<evidence type="ECO:0000313" key="2">
    <source>
        <dbReference type="Proteomes" id="UP000260664"/>
    </source>
</evidence>
<sequence length="90" mass="10421">MADEKKYEISTSELKKYICLAMNEVMPKGVTLEEEEKFVEFAADMEIRIEAHLNGEKPFKSRDVKDYELVSIVMDSLNELCNLISKREGE</sequence>
<name>A0A3E4F5E3_9FIRM</name>
<organism evidence="1 2">
    <name type="scientific">Dorea formicigenerans</name>
    <dbReference type="NCBI Taxonomy" id="39486"/>
    <lineage>
        <taxon>Bacteria</taxon>
        <taxon>Bacillati</taxon>
        <taxon>Bacillota</taxon>
        <taxon>Clostridia</taxon>
        <taxon>Lachnospirales</taxon>
        <taxon>Lachnospiraceae</taxon>
        <taxon>Dorea</taxon>
    </lineage>
</organism>